<dbReference type="GO" id="GO:0005975">
    <property type="term" value="P:carbohydrate metabolic process"/>
    <property type="evidence" value="ECO:0007669"/>
    <property type="project" value="InterPro"/>
</dbReference>
<accession>A0A9R1C760</accession>
<gene>
    <name evidence="1" type="ORF">PRLR5076_01160</name>
</gene>
<dbReference type="Gene3D" id="1.50.10.10">
    <property type="match status" value="1"/>
</dbReference>
<keyword evidence="2" id="KW-1185">Reference proteome</keyword>
<name>A0A9R1C760_9BACT</name>
<protein>
    <submittedName>
        <fullName evidence="1">Uncharacterized protein</fullName>
    </submittedName>
</protein>
<dbReference type="AlphaFoldDB" id="A0A9R1C760"/>
<reference evidence="1" key="1">
    <citation type="journal article" date="2022" name="Int. J. Syst. Evol. Microbiol.">
        <title>Prevotella lacticifex sp. nov., isolated from the rumen of cows.</title>
        <authorList>
            <person name="Shinkai T."/>
            <person name="Ikeyama N."/>
            <person name="Kumagai M."/>
            <person name="Ohmori H."/>
            <person name="Sakamoto M."/>
            <person name="Ohkuma M."/>
            <person name="Mitsumori M."/>
        </authorList>
    </citation>
    <scope>NUCLEOTIDE SEQUENCE</scope>
    <source>
        <strain evidence="1">R5076</strain>
    </source>
</reference>
<dbReference type="RefSeq" id="WP_223927538.1">
    <property type="nucleotide sequence ID" value="NZ_BPTU01000003.1"/>
</dbReference>
<proteinExistence type="predicted"/>
<dbReference type="GeneID" id="72468172"/>
<dbReference type="SUPFAM" id="SSF48208">
    <property type="entry name" value="Six-hairpin glycosidases"/>
    <property type="match status" value="1"/>
</dbReference>
<sequence length="735" mass="82094">MNLRKKISTVIIAGAALAHTAVSTAQSIDRRPIVERNNPHTDRIDTLASLTVGNGRFALTVDATGMQSFPEYYRGGIPLGTFSEWGWHSMPNSKGYRAADALEKRDFGRGHKELYAVQPKAPGRQHDAAEWLRANPQRMHLGCIGFDIPRPELVGNVSQRLDMWTGKITSDFDCQGHRYHVETVCHPRRDLIAVRIASSTIPNTPSAASPMALRLRIPYPTGGHSDDGCNWNADKKRFITIKKVAGTAASDRLRIAVDSSDYFIDLRYVAENQGKRRITIDNTAKECRIPMAETGELICEFAPEEKALGGLGNMDFDDVAEASAAFWKDYWTRGGIVDLSATDDARARELERRIVQSIYLLAVNDRQNFPPAETGLTYNSWFGKFHLEMIYWHQAWQALWGHAADLERSLDWYFRAAPMAREIAARQGFGGVRWMKMTDPSAAEAPSNVGSYLIWQQPHLIYLANLLYRAAKSKGDTADASRILRKFGPLVEATAEFMYDFAGRDSVSGKYFLSGYIPAQETLKASTTRNSPFELSYWLTAMKIAQQWRRLAGKDPHSEWDSLISGLPSLPSKSGIYLTAEGAPLIGHRAAQTDTPVGDDRYASDHPMPLGALGMMPCSRLMTQERMDSTYNWTIANWNWQKTWGWDYPMTAMCATRLHRPDDAVGALLMPVAKNTYLPQGHNWQTPRLRCYLPGNGGLLLAVALMAAGWDGCTTPDPGFPPAWKVRYEGILPLP</sequence>
<evidence type="ECO:0000313" key="1">
    <source>
        <dbReference type="EMBL" id="GJG57265.1"/>
    </source>
</evidence>
<dbReference type="EMBL" id="BPUB01000001">
    <property type="protein sequence ID" value="GJG57265.1"/>
    <property type="molecule type" value="Genomic_DNA"/>
</dbReference>
<dbReference type="InterPro" id="IPR008928">
    <property type="entry name" value="6-hairpin_glycosidase_sf"/>
</dbReference>
<dbReference type="Proteomes" id="UP000825483">
    <property type="component" value="Unassembled WGS sequence"/>
</dbReference>
<comment type="caution">
    <text evidence="1">The sequence shown here is derived from an EMBL/GenBank/DDBJ whole genome shotgun (WGS) entry which is preliminary data.</text>
</comment>
<dbReference type="InterPro" id="IPR012341">
    <property type="entry name" value="6hp_glycosidase-like_sf"/>
</dbReference>
<organism evidence="1 2">
    <name type="scientific">Prevotella lacticifex</name>
    <dbReference type="NCBI Taxonomy" id="2854755"/>
    <lineage>
        <taxon>Bacteria</taxon>
        <taxon>Pseudomonadati</taxon>
        <taxon>Bacteroidota</taxon>
        <taxon>Bacteroidia</taxon>
        <taxon>Bacteroidales</taxon>
        <taxon>Prevotellaceae</taxon>
        <taxon>Prevotella</taxon>
    </lineage>
</organism>
<evidence type="ECO:0000313" key="2">
    <source>
        <dbReference type="Proteomes" id="UP000825483"/>
    </source>
</evidence>